<comment type="subcellular location">
    <subcellularLocation>
        <location evidence="1 9">Cell membrane</location>
        <topology evidence="1 9">Multi-pass membrane protein</topology>
    </subcellularLocation>
</comment>
<evidence type="ECO:0000256" key="7">
    <source>
        <dbReference type="ARBA" id="ARBA00022989"/>
    </source>
</evidence>
<accession>A0A7X2T2F6</accession>
<protein>
    <submittedName>
        <fullName evidence="11">ABC transporter permease subunit</fullName>
    </submittedName>
</protein>
<dbReference type="CDD" id="cd06261">
    <property type="entry name" value="TM_PBP2"/>
    <property type="match status" value="1"/>
</dbReference>
<keyword evidence="5" id="KW-0762">Sugar transport</keyword>
<evidence type="ECO:0000256" key="4">
    <source>
        <dbReference type="ARBA" id="ARBA00022475"/>
    </source>
</evidence>
<dbReference type="PANTHER" id="PTHR32243">
    <property type="entry name" value="MALTOSE TRANSPORT SYSTEM PERMEASE-RELATED"/>
    <property type="match status" value="1"/>
</dbReference>
<dbReference type="AlphaFoldDB" id="A0A7X2T2F6"/>
<feature type="transmembrane region" description="Helical" evidence="9">
    <location>
        <begin position="255"/>
        <end position="277"/>
    </location>
</feature>
<gene>
    <name evidence="11" type="ORF">FYJ33_14865</name>
</gene>
<dbReference type="Pfam" id="PF00528">
    <property type="entry name" value="BPD_transp_1"/>
    <property type="match status" value="1"/>
</dbReference>
<keyword evidence="12" id="KW-1185">Reference proteome</keyword>
<dbReference type="PANTHER" id="PTHR32243:SF50">
    <property type="entry name" value="MALTOSE_MALTODEXTRIN TRANSPORT SYSTEM PERMEASE PROTEIN MALG"/>
    <property type="match status" value="1"/>
</dbReference>
<dbReference type="InterPro" id="IPR000515">
    <property type="entry name" value="MetI-like"/>
</dbReference>
<dbReference type="SUPFAM" id="SSF161098">
    <property type="entry name" value="MetI-like"/>
    <property type="match status" value="1"/>
</dbReference>
<dbReference type="GO" id="GO:0015423">
    <property type="term" value="F:ABC-type maltose transporter activity"/>
    <property type="evidence" value="ECO:0007669"/>
    <property type="project" value="TreeGrafter"/>
</dbReference>
<feature type="transmembrane region" description="Helical" evidence="9">
    <location>
        <begin position="213"/>
        <end position="235"/>
    </location>
</feature>
<name>A0A7X2T2F6_9CLOT</name>
<proteinExistence type="inferred from homology"/>
<feature type="domain" description="ABC transmembrane type-1" evidence="10">
    <location>
        <begin position="88"/>
        <end position="279"/>
    </location>
</feature>
<reference evidence="11 12" key="1">
    <citation type="submission" date="2019-08" db="EMBL/GenBank/DDBJ databases">
        <title>In-depth cultivation of the pig gut microbiome towards novel bacterial diversity and tailored functional studies.</title>
        <authorList>
            <person name="Wylensek D."/>
            <person name="Hitch T.C.A."/>
            <person name="Clavel T."/>
        </authorList>
    </citation>
    <scope>NUCLEOTIDE SEQUENCE [LARGE SCALE GENOMIC DNA]</scope>
    <source>
        <strain evidence="11 12">WCA-383-APC-5B</strain>
    </source>
</reference>
<feature type="transmembrane region" description="Helical" evidence="9">
    <location>
        <begin position="125"/>
        <end position="144"/>
    </location>
</feature>
<evidence type="ECO:0000313" key="11">
    <source>
        <dbReference type="EMBL" id="MSR92612.1"/>
    </source>
</evidence>
<keyword evidence="7 9" id="KW-1133">Transmembrane helix</keyword>
<comment type="caution">
    <text evidence="11">The sequence shown here is derived from an EMBL/GenBank/DDBJ whole genome shotgun (WGS) entry which is preliminary data.</text>
</comment>
<evidence type="ECO:0000256" key="3">
    <source>
        <dbReference type="ARBA" id="ARBA00022448"/>
    </source>
</evidence>
<dbReference type="GO" id="GO:0005886">
    <property type="term" value="C:plasma membrane"/>
    <property type="evidence" value="ECO:0007669"/>
    <property type="project" value="UniProtKB-SubCell"/>
</dbReference>
<keyword evidence="6 9" id="KW-0812">Transmembrane</keyword>
<feature type="transmembrane region" description="Helical" evidence="9">
    <location>
        <begin position="32"/>
        <end position="53"/>
    </location>
</feature>
<keyword evidence="8 9" id="KW-0472">Membrane</keyword>
<dbReference type="PROSITE" id="PS50928">
    <property type="entry name" value="ABC_TM1"/>
    <property type="match status" value="1"/>
</dbReference>
<dbReference type="InterPro" id="IPR035906">
    <property type="entry name" value="MetI-like_sf"/>
</dbReference>
<evidence type="ECO:0000256" key="8">
    <source>
        <dbReference type="ARBA" id="ARBA00023136"/>
    </source>
</evidence>
<feature type="transmembrane region" description="Helical" evidence="9">
    <location>
        <begin position="92"/>
        <end position="113"/>
    </location>
</feature>
<dbReference type="GO" id="GO:0042956">
    <property type="term" value="P:maltodextrin transmembrane transport"/>
    <property type="evidence" value="ECO:0007669"/>
    <property type="project" value="TreeGrafter"/>
</dbReference>
<keyword evidence="3 9" id="KW-0813">Transport</keyword>
<keyword evidence="4" id="KW-1003">Cell membrane</keyword>
<sequence length="294" mass="32858">MSEAVTIKTPAKLVYKRRISKSKRIRLWIKRIFLWFAILIILFPVFSIIASSLSSGTSFMQKRLIPDNITFENYKVALTQENGFLTWMKNTIFVATFVSLVQLAMTLPAAYAFSRLKFTGKRNGLMALLILQMFPNSMMVPAILSVAYKLPFGMDNLIFLSVVLCGGSAYNIWLMKGYIDGLPKDLDEAAMVDGATNWQIFTKIILPLTKSMAVVVFFFSFIGIFGEFIFSAALIKDSELRTLVVGLKSLMTDNMTVWPQYAADSVLASIPLAILFVSIQKFMSKGLVAGAVKE</sequence>
<dbReference type="Proteomes" id="UP000460287">
    <property type="component" value="Unassembled WGS sequence"/>
</dbReference>
<comment type="similarity">
    <text evidence="2">Belongs to the binding-protein-dependent transport system permease family. MalFG subfamily.</text>
</comment>
<organism evidence="11 12">
    <name type="scientific">Inconstantimicrobium porci</name>
    <dbReference type="NCBI Taxonomy" id="2652291"/>
    <lineage>
        <taxon>Bacteria</taxon>
        <taxon>Bacillati</taxon>
        <taxon>Bacillota</taxon>
        <taxon>Clostridia</taxon>
        <taxon>Eubacteriales</taxon>
        <taxon>Clostridiaceae</taxon>
        <taxon>Inconstantimicrobium</taxon>
    </lineage>
</organism>
<evidence type="ECO:0000259" key="10">
    <source>
        <dbReference type="PROSITE" id="PS50928"/>
    </source>
</evidence>
<dbReference type="InterPro" id="IPR050901">
    <property type="entry name" value="BP-dep_ABC_trans_perm"/>
</dbReference>
<dbReference type="Gene3D" id="1.10.3720.10">
    <property type="entry name" value="MetI-like"/>
    <property type="match status" value="1"/>
</dbReference>
<evidence type="ECO:0000313" key="12">
    <source>
        <dbReference type="Proteomes" id="UP000460287"/>
    </source>
</evidence>
<feature type="transmembrane region" description="Helical" evidence="9">
    <location>
        <begin position="156"/>
        <end position="174"/>
    </location>
</feature>
<dbReference type="EMBL" id="VULX01000039">
    <property type="protein sequence ID" value="MSR92612.1"/>
    <property type="molecule type" value="Genomic_DNA"/>
</dbReference>
<evidence type="ECO:0000256" key="2">
    <source>
        <dbReference type="ARBA" id="ARBA00009047"/>
    </source>
</evidence>
<dbReference type="RefSeq" id="WP_154532662.1">
    <property type="nucleotide sequence ID" value="NZ_VULX01000039.1"/>
</dbReference>
<evidence type="ECO:0000256" key="6">
    <source>
        <dbReference type="ARBA" id="ARBA00022692"/>
    </source>
</evidence>
<evidence type="ECO:0000256" key="9">
    <source>
        <dbReference type="RuleBase" id="RU363032"/>
    </source>
</evidence>
<evidence type="ECO:0000256" key="5">
    <source>
        <dbReference type="ARBA" id="ARBA00022597"/>
    </source>
</evidence>
<evidence type="ECO:0000256" key="1">
    <source>
        <dbReference type="ARBA" id="ARBA00004651"/>
    </source>
</evidence>